<comment type="cofactor">
    <cofactor evidence="1 9">
        <name>Mg(2+)</name>
        <dbReference type="ChEBI" id="CHEBI:18420"/>
    </cofactor>
</comment>
<keyword evidence="9" id="KW-0597">Phosphoprotein</keyword>
<dbReference type="GO" id="GO:0004550">
    <property type="term" value="F:nucleoside diphosphate kinase activity"/>
    <property type="evidence" value="ECO:0007669"/>
    <property type="project" value="UniProtKB-UniRule"/>
</dbReference>
<dbReference type="GO" id="GO:0006241">
    <property type="term" value="P:CTP biosynthetic process"/>
    <property type="evidence" value="ECO:0007669"/>
    <property type="project" value="UniProtKB-UniRule"/>
</dbReference>
<keyword evidence="3 9" id="KW-0808">Transferase</keyword>
<comment type="similarity">
    <text evidence="2 9 10 11">Belongs to the NDK family.</text>
</comment>
<comment type="catalytic activity">
    <reaction evidence="8">
        <text>dZDP + ATP = dZTP + ADP</text>
        <dbReference type="Rhea" id="RHEA:67644"/>
        <dbReference type="ChEBI" id="CHEBI:30616"/>
        <dbReference type="ChEBI" id="CHEBI:172929"/>
        <dbReference type="ChEBI" id="CHEBI:172931"/>
        <dbReference type="ChEBI" id="CHEBI:456216"/>
    </reaction>
</comment>
<dbReference type="InterPro" id="IPR023005">
    <property type="entry name" value="Nucleoside_diP_kinase_AS"/>
</dbReference>
<comment type="catalytic activity">
    <reaction evidence="9">
        <text>a ribonucleoside 5'-diphosphate + ATP = a ribonucleoside 5'-triphosphate + ADP</text>
        <dbReference type="Rhea" id="RHEA:18113"/>
        <dbReference type="ChEBI" id="CHEBI:30616"/>
        <dbReference type="ChEBI" id="CHEBI:57930"/>
        <dbReference type="ChEBI" id="CHEBI:61557"/>
        <dbReference type="ChEBI" id="CHEBI:456216"/>
        <dbReference type="EC" id="2.7.4.6"/>
    </reaction>
</comment>
<dbReference type="InterPro" id="IPR034907">
    <property type="entry name" value="NDK-like_dom"/>
</dbReference>
<evidence type="ECO:0000256" key="2">
    <source>
        <dbReference type="ARBA" id="ARBA00008142"/>
    </source>
</evidence>
<keyword evidence="5 9" id="KW-0418">Kinase</keyword>
<organism evidence="14 15">
    <name type="scientific">Haliovirga abyssi</name>
    <dbReference type="NCBI Taxonomy" id="2996794"/>
    <lineage>
        <taxon>Bacteria</taxon>
        <taxon>Fusobacteriati</taxon>
        <taxon>Fusobacteriota</taxon>
        <taxon>Fusobacteriia</taxon>
        <taxon>Fusobacteriales</taxon>
        <taxon>Haliovirgaceae</taxon>
        <taxon>Haliovirga</taxon>
    </lineage>
</organism>
<comment type="subunit">
    <text evidence="9">Homotetramer.</text>
</comment>
<dbReference type="PROSITE" id="PS00469">
    <property type="entry name" value="NDPK"/>
    <property type="match status" value="1"/>
</dbReference>
<dbReference type="PROSITE" id="PS51374">
    <property type="entry name" value="NDPK_LIKE"/>
    <property type="match status" value="1"/>
</dbReference>
<keyword evidence="4 9" id="KW-0547">Nucleotide-binding</keyword>
<proteinExistence type="inferred from homology"/>
<dbReference type="Proteomes" id="UP001321582">
    <property type="component" value="Chromosome"/>
</dbReference>
<dbReference type="GO" id="GO:0046872">
    <property type="term" value="F:metal ion binding"/>
    <property type="evidence" value="ECO:0007669"/>
    <property type="project" value="UniProtKB-KW"/>
</dbReference>
<evidence type="ECO:0000256" key="5">
    <source>
        <dbReference type="ARBA" id="ARBA00022777"/>
    </source>
</evidence>
<dbReference type="EMBL" id="AP027059">
    <property type="protein sequence ID" value="BDU50222.1"/>
    <property type="molecule type" value="Genomic_DNA"/>
</dbReference>
<dbReference type="GO" id="GO:0005524">
    <property type="term" value="F:ATP binding"/>
    <property type="evidence" value="ECO:0007669"/>
    <property type="project" value="UniProtKB-UniRule"/>
</dbReference>
<evidence type="ECO:0000256" key="6">
    <source>
        <dbReference type="ARBA" id="ARBA00022840"/>
    </source>
</evidence>
<comment type="function">
    <text evidence="9">Major role in the synthesis of nucleoside triphosphates other than ATP. The ATP gamma phosphate is transferred to the NDP beta phosphate via a ping-pong mechanism, using a phosphorylated active-site intermediate.</text>
</comment>
<keyword evidence="15" id="KW-1185">Reference proteome</keyword>
<dbReference type="CDD" id="cd04413">
    <property type="entry name" value="NDPk_I"/>
    <property type="match status" value="1"/>
</dbReference>
<evidence type="ECO:0000256" key="9">
    <source>
        <dbReference type="HAMAP-Rule" id="MF_00451"/>
    </source>
</evidence>
<feature type="domain" description="Nucleoside diphosphate kinase-like" evidence="13">
    <location>
        <begin position="1"/>
        <end position="138"/>
    </location>
</feature>
<dbReference type="EC" id="2.7.4.6" evidence="9 12"/>
<dbReference type="RefSeq" id="WP_307905154.1">
    <property type="nucleotide sequence ID" value="NZ_AP027059.1"/>
</dbReference>
<evidence type="ECO:0000256" key="11">
    <source>
        <dbReference type="RuleBase" id="RU004011"/>
    </source>
</evidence>
<name>A0AAU9DD36_9FUSO</name>
<evidence type="ECO:0000313" key="14">
    <source>
        <dbReference type="EMBL" id="BDU50222.1"/>
    </source>
</evidence>
<feature type="binding site" evidence="9 10">
    <location>
        <position position="85"/>
    </location>
    <ligand>
        <name>ATP</name>
        <dbReference type="ChEBI" id="CHEBI:30616"/>
    </ligand>
</feature>
<evidence type="ECO:0000256" key="10">
    <source>
        <dbReference type="PROSITE-ProRule" id="PRU00706"/>
    </source>
</evidence>
<feature type="binding site" evidence="9 10">
    <location>
        <position position="112"/>
    </location>
    <ligand>
        <name>ATP</name>
        <dbReference type="ChEBI" id="CHEBI:30616"/>
    </ligand>
</feature>
<dbReference type="SMART" id="SM00562">
    <property type="entry name" value="NDK"/>
    <property type="match status" value="1"/>
</dbReference>
<keyword evidence="9" id="KW-0963">Cytoplasm</keyword>
<feature type="active site" description="Pros-phosphohistidine intermediate" evidence="9 10">
    <location>
        <position position="115"/>
    </location>
</feature>
<evidence type="ECO:0000259" key="13">
    <source>
        <dbReference type="SMART" id="SM00562"/>
    </source>
</evidence>
<dbReference type="InterPro" id="IPR036850">
    <property type="entry name" value="NDK-like_dom_sf"/>
</dbReference>
<accession>A0AAU9DD36</accession>
<dbReference type="GO" id="GO:0005737">
    <property type="term" value="C:cytoplasm"/>
    <property type="evidence" value="ECO:0007669"/>
    <property type="project" value="UniProtKB-SubCell"/>
</dbReference>
<comment type="catalytic activity">
    <reaction evidence="9 12">
        <text>a 2'-deoxyribonucleoside 5'-diphosphate + ATP = a 2'-deoxyribonucleoside 5'-triphosphate + ADP</text>
        <dbReference type="Rhea" id="RHEA:44640"/>
        <dbReference type="ChEBI" id="CHEBI:30616"/>
        <dbReference type="ChEBI" id="CHEBI:61560"/>
        <dbReference type="ChEBI" id="CHEBI:73316"/>
        <dbReference type="ChEBI" id="CHEBI:456216"/>
        <dbReference type="EC" id="2.7.4.6"/>
    </reaction>
</comment>
<dbReference type="PRINTS" id="PR01243">
    <property type="entry name" value="NUCDPKINASE"/>
</dbReference>
<reference evidence="14 15" key="1">
    <citation type="submission" date="2022-11" db="EMBL/GenBank/DDBJ databases">
        <title>Haliovirga abyssi gen. nov., sp. nov., a mesophilic fermentative bacterium isolated from the Iheya North hydrothermal field and the proposal of Haliovirgaceae fam. nov.</title>
        <authorList>
            <person name="Miyazaki U."/>
            <person name="Tame A."/>
            <person name="Miyazaki J."/>
            <person name="Takai K."/>
            <person name="Sawayama S."/>
            <person name="Kitajima M."/>
            <person name="Okamoto A."/>
            <person name="Nakagawa S."/>
        </authorList>
    </citation>
    <scope>NUCLEOTIDE SEQUENCE [LARGE SCALE GENOMIC DNA]</scope>
    <source>
        <strain evidence="14 15">IC12</strain>
    </source>
</reference>
<feature type="binding site" evidence="9 10">
    <location>
        <position position="91"/>
    </location>
    <ligand>
        <name>ATP</name>
        <dbReference type="ChEBI" id="CHEBI:30616"/>
    </ligand>
</feature>
<dbReference type="GO" id="GO:0006228">
    <property type="term" value="P:UTP biosynthetic process"/>
    <property type="evidence" value="ECO:0007669"/>
    <property type="project" value="UniProtKB-UniRule"/>
</dbReference>
<dbReference type="Pfam" id="PF00334">
    <property type="entry name" value="NDK"/>
    <property type="match status" value="1"/>
</dbReference>
<dbReference type="KEGG" id="haby:HLVA_07910"/>
<protein>
    <recommendedName>
        <fullName evidence="9 12">Nucleoside diphosphate kinase</fullName>
        <shortName evidence="9">NDK</shortName>
        <shortName evidence="9">NDP kinase</shortName>
        <ecNumber evidence="9 12">2.7.4.6</ecNumber>
    </recommendedName>
    <alternativeName>
        <fullName evidence="9">Nucleoside-2-P kinase</fullName>
    </alternativeName>
</protein>
<gene>
    <name evidence="9 14" type="primary">ndk</name>
    <name evidence="14" type="ORF">HLVA_07910</name>
</gene>
<evidence type="ECO:0000256" key="12">
    <source>
        <dbReference type="RuleBase" id="RU004013"/>
    </source>
</evidence>
<feature type="binding site" evidence="9 10">
    <location>
        <position position="9"/>
    </location>
    <ligand>
        <name>ATP</name>
        <dbReference type="ChEBI" id="CHEBI:30616"/>
    </ligand>
</feature>
<comment type="subcellular location">
    <subcellularLocation>
        <location evidence="9">Cytoplasm</location>
    </subcellularLocation>
</comment>
<dbReference type="PANTHER" id="PTHR11349">
    <property type="entry name" value="NUCLEOSIDE DIPHOSPHATE KINASE"/>
    <property type="match status" value="1"/>
</dbReference>
<keyword evidence="9" id="KW-0479">Metal-binding</keyword>
<feature type="binding site" evidence="9 10">
    <location>
        <position position="102"/>
    </location>
    <ligand>
        <name>ATP</name>
        <dbReference type="ChEBI" id="CHEBI:30616"/>
    </ligand>
</feature>
<dbReference type="HAMAP" id="MF_00451">
    <property type="entry name" value="NDP_kinase"/>
    <property type="match status" value="1"/>
</dbReference>
<dbReference type="SUPFAM" id="SSF54919">
    <property type="entry name" value="Nucleoside diphosphate kinase, NDK"/>
    <property type="match status" value="1"/>
</dbReference>
<keyword evidence="6 9" id="KW-0067">ATP-binding</keyword>
<evidence type="ECO:0000256" key="3">
    <source>
        <dbReference type="ARBA" id="ARBA00022679"/>
    </source>
</evidence>
<evidence type="ECO:0000256" key="4">
    <source>
        <dbReference type="ARBA" id="ARBA00022741"/>
    </source>
</evidence>
<dbReference type="FunFam" id="3.30.70.141:FF:000002">
    <property type="entry name" value="Nucleoside diphosphate kinase"/>
    <property type="match status" value="1"/>
</dbReference>
<comment type="function">
    <text evidence="7">(Microbial infection) Catalyzes the phosphorylation of dZDP to dZTP, when the bacterium is infected by a phage that produces the substrate for the synthesis of dZTP (2- amino-2'-deoxyadenosine 5'-triphosphate), which is then used by the phage as a DNA polymerase substrate.</text>
</comment>
<feature type="binding site" evidence="9 10">
    <location>
        <position position="57"/>
    </location>
    <ligand>
        <name>ATP</name>
        <dbReference type="ChEBI" id="CHEBI:30616"/>
    </ligand>
</feature>
<dbReference type="Gene3D" id="3.30.70.141">
    <property type="entry name" value="Nucleoside diphosphate kinase-like domain"/>
    <property type="match status" value="1"/>
</dbReference>
<evidence type="ECO:0000313" key="15">
    <source>
        <dbReference type="Proteomes" id="UP001321582"/>
    </source>
</evidence>
<evidence type="ECO:0000256" key="8">
    <source>
        <dbReference type="ARBA" id="ARBA00047945"/>
    </source>
</evidence>
<evidence type="ECO:0000256" key="7">
    <source>
        <dbReference type="ARBA" id="ARBA00024802"/>
    </source>
</evidence>
<evidence type="ECO:0000256" key="1">
    <source>
        <dbReference type="ARBA" id="ARBA00001946"/>
    </source>
</evidence>
<dbReference type="GO" id="GO:0006183">
    <property type="term" value="P:GTP biosynthetic process"/>
    <property type="evidence" value="ECO:0007669"/>
    <property type="project" value="UniProtKB-UniRule"/>
</dbReference>
<keyword evidence="9" id="KW-0460">Magnesium</keyword>
<dbReference type="InterPro" id="IPR001564">
    <property type="entry name" value="Nucleoside_diP_kinase"/>
</dbReference>
<keyword evidence="9" id="KW-0546">Nucleotide metabolism</keyword>
<sequence>MEKSFVMVKPDGVQRELVGEIIGRFEKKGVKVIGLKLMVISEELARKHYAVHEGKSFFEELIKFITSGPVVAMVMEGEGVIGVIRKMVGATKPGDADPGTIRGDFVLDAGQNIIHASDSKENAEREIDLFFAKEEIIEYSLAVRPWIYSLPKID</sequence>
<dbReference type="NCBIfam" id="NF001908">
    <property type="entry name" value="PRK00668.1"/>
    <property type="match status" value="1"/>
</dbReference>
<dbReference type="AlphaFoldDB" id="A0AAU9DD36"/>